<evidence type="ECO:0000313" key="2">
    <source>
        <dbReference type="Proteomes" id="UP001281447"/>
    </source>
</evidence>
<evidence type="ECO:0000313" key="1">
    <source>
        <dbReference type="EMBL" id="MDY0396149.1"/>
    </source>
</evidence>
<protein>
    <submittedName>
        <fullName evidence="1">Uncharacterized protein</fullName>
    </submittedName>
</protein>
<comment type="caution">
    <text evidence="1">The sequence shown here is derived from an EMBL/GenBank/DDBJ whole genome shotgun (WGS) entry which is preliminary data.</text>
</comment>
<proteinExistence type="predicted"/>
<gene>
    <name evidence="1" type="ORF">RWE15_19555</name>
</gene>
<reference evidence="1 2" key="1">
    <citation type="submission" date="2023-10" db="EMBL/GenBank/DDBJ databases">
        <title>Virgibacillus halophilus 5B73C genome.</title>
        <authorList>
            <person name="Miliotis G."/>
            <person name="Sengupta P."/>
            <person name="Hameed A."/>
            <person name="Chuvochina M."/>
            <person name="Mcdonagh F."/>
            <person name="Simpson A.C."/>
            <person name="Singh N.K."/>
            <person name="Rekha P.D."/>
            <person name="Raman K."/>
            <person name="Hugenholtz P."/>
            <person name="Venkateswaran K."/>
        </authorList>
    </citation>
    <scope>NUCLEOTIDE SEQUENCE [LARGE SCALE GENOMIC DNA]</scope>
    <source>
        <strain evidence="1 2">5B73C</strain>
    </source>
</reference>
<organism evidence="1 2">
    <name type="scientific">Tigheibacillus halophilus</name>
    <dbReference type="NCBI Taxonomy" id="361280"/>
    <lineage>
        <taxon>Bacteria</taxon>
        <taxon>Bacillati</taxon>
        <taxon>Bacillota</taxon>
        <taxon>Bacilli</taxon>
        <taxon>Bacillales</taxon>
        <taxon>Bacillaceae</taxon>
        <taxon>Tigheibacillus</taxon>
    </lineage>
</organism>
<keyword evidence="2" id="KW-1185">Reference proteome</keyword>
<dbReference type="Proteomes" id="UP001281447">
    <property type="component" value="Unassembled WGS sequence"/>
</dbReference>
<dbReference type="EMBL" id="JAWDIP010000004">
    <property type="protein sequence ID" value="MDY0396149.1"/>
    <property type="molecule type" value="Genomic_DNA"/>
</dbReference>
<accession>A0ABU5C9Z1</accession>
<sequence length="84" mass="9797">MADASLLSGEIIHDFDQVLHGEKEQIHISGNRCGLEIAQEETFVYDLFEDMGVDSYPEVCIQTRKLRELTIIWLERLQSFRKKI</sequence>
<name>A0ABU5C9Z1_9BACI</name>